<evidence type="ECO:0000256" key="3">
    <source>
        <dbReference type="ARBA" id="ARBA00022801"/>
    </source>
</evidence>
<dbReference type="GO" id="GO:0016787">
    <property type="term" value="F:hydrolase activity"/>
    <property type="evidence" value="ECO:0007669"/>
    <property type="project" value="UniProtKB-KW"/>
</dbReference>
<dbReference type="KEGG" id="chk:D4L85_12225"/>
<dbReference type="AlphaFoldDB" id="A0A385SLE0"/>
<dbReference type="SUPFAM" id="SSF56281">
    <property type="entry name" value="Metallo-hydrolase/oxidoreductase"/>
    <property type="match status" value="1"/>
</dbReference>
<protein>
    <submittedName>
        <fullName evidence="6">MBL fold metallo-hydrolase</fullName>
    </submittedName>
</protein>
<dbReference type="InterPro" id="IPR051453">
    <property type="entry name" value="MBL_Glyoxalase_II"/>
</dbReference>
<dbReference type="InterPro" id="IPR036866">
    <property type="entry name" value="RibonucZ/Hydroxyglut_hydro"/>
</dbReference>
<proteinExistence type="predicted"/>
<dbReference type="OrthoDB" id="9802248at2"/>
<dbReference type="PANTHER" id="PTHR46233">
    <property type="entry name" value="HYDROXYACYLGLUTATHIONE HYDROLASE GLOC"/>
    <property type="match status" value="1"/>
</dbReference>
<evidence type="ECO:0000256" key="2">
    <source>
        <dbReference type="ARBA" id="ARBA00022723"/>
    </source>
</evidence>
<dbReference type="RefSeq" id="WP_119754567.1">
    <property type="nucleotide sequence ID" value="NZ_CP032382.1"/>
</dbReference>
<sequence>MLQIQSFVFNPLQENTYVLYDESGECVIIDPGCYEPYERQELADFISAEGLTVKMLLNTHCHVDHVLGNAFVKEKYGVRLYIHAKDEPVLRAVKAYAPNYGFAQYQEATPDAFLEEGQVITFGQQSFKVLFVPGHAPGHVAFYNEKEKIVMSGDVLFYNSIGRTDLPGGDFDTLIRSIHQKLFTLPDDVVVFPGHGPETNIGFEKKTNPFCAVIST</sequence>
<dbReference type="PANTHER" id="PTHR46233:SF3">
    <property type="entry name" value="HYDROXYACYLGLUTATHIONE HYDROLASE GLOC"/>
    <property type="match status" value="1"/>
</dbReference>
<reference evidence="7" key="1">
    <citation type="submission" date="2018-09" db="EMBL/GenBank/DDBJ databases">
        <title>Chryseolinea sp. KIS68-18 isolated from soil.</title>
        <authorList>
            <person name="Weon H.-Y."/>
            <person name="Kwon S.-W."/>
            <person name="Lee S.A."/>
        </authorList>
    </citation>
    <scope>NUCLEOTIDE SEQUENCE [LARGE SCALE GENOMIC DNA]</scope>
    <source>
        <strain evidence="7">KIS68-18</strain>
    </source>
</reference>
<feature type="domain" description="Metallo-beta-lactamase" evidence="5">
    <location>
        <begin position="13"/>
        <end position="195"/>
    </location>
</feature>
<dbReference type="SMART" id="SM00849">
    <property type="entry name" value="Lactamase_B"/>
    <property type="match status" value="1"/>
</dbReference>
<organism evidence="6 7">
    <name type="scientific">Chryseolinea soli</name>
    <dbReference type="NCBI Taxonomy" id="2321403"/>
    <lineage>
        <taxon>Bacteria</taxon>
        <taxon>Pseudomonadati</taxon>
        <taxon>Bacteroidota</taxon>
        <taxon>Cytophagia</taxon>
        <taxon>Cytophagales</taxon>
        <taxon>Fulvivirgaceae</taxon>
        <taxon>Chryseolinea</taxon>
    </lineage>
</organism>
<gene>
    <name evidence="6" type="ORF">D4L85_12225</name>
</gene>
<dbReference type="CDD" id="cd06262">
    <property type="entry name" value="metallo-hydrolase-like_MBL-fold"/>
    <property type="match status" value="1"/>
</dbReference>
<evidence type="ECO:0000313" key="7">
    <source>
        <dbReference type="Proteomes" id="UP000266183"/>
    </source>
</evidence>
<dbReference type="Gene3D" id="3.60.15.10">
    <property type="entry name" value="Ribonuclease Z/Hydroxyacylglutathione hydrolase-like"/>
    <property type="match status" value="1"/>
</dbReference>
<dbReference type="InterPro" id="IPR001279">
    <property type="entry name" value="Metallo-B-lactamas"/>
</dbReference>
<evidence type="ECO:0000256" key="4">
    <source>
        <dbReference type="ARBA" id="ARBA00022833"/>
    </source>
</evidence>
<keyword evidence="3 6" id="KW-0378">Hydrolase</keyword>
<accession>A0A385SLE0</accession>
<dbReference type="Proteomes" id="UP000266183">
    <property type="component" value="Chromosome"/>
</dbReference>
<keyword evidence="2" id="KW-0479">Metal-binding</keyword>
<dbReference type="GO" id="GO:0046872">
    <property type="term" value="F:metal ion binding"/>
    <property type="evidence" value="ECO:0007669"/>
    <property type="project" value="UniProtKB-KW"/>
</dbReference>
<evidence type="ECO:0000256" key="1">
    <source>
        <dbReference type="ARBA" id="ARBA00001947"/>
    </source>
</evidence>
<evidence type="ECO:0000259" key="5">
    <source>
        <dbReference type="SMART" id="SM00849"/>
    </source>
</evidence>
<dbReference type="EMBL" id="CP032382">
    <property type="protein sequence ID" value="AYB31296.1"/>
    <property type="molecule type" value="Genomic_DNA"/>
</dbReference>
<dbReference type="Pfam" id="PF00753">
    <property type="entry name" value="Lactamase_B"/>
    <property type="match status" value="1"/>
</dbReference>
<evidence type="ECO:0000313" key="6">
    <source>
        <dbReference type="EMBL" id="AYB31296.1"/>
    </source>
</evidence>
<comment type="cofactor">
    <cofactor evidence="1">
        <name>Zn(2+)</name>
        <dbReference type="ChEBI" id="CHEBI:29105"/>
    </cofactor>
</comment>
<name>A0A385SLE0_9BACT</name>
<keyword evidence="7" id="KW-1185">Reference proteome</keyword>
<keyword evidence="4" id="KW-0862">Zinc</keyword>